<proteinExistence type="inferred from homology"/>
<evidence type="ECO:0000259" key="7">
    <source>
        <dbReference type="Pfam" id="PF00326"/>
    </source>
</evidence>
<dbReference type="FunFam" id="3.40.50.1820:FF:000005">
    <property type="entry name" value="Prolyl endopeptidase"/>
    <property type="match status" value="1"/>
</dbReference>
<dbReference type="InterPro" id="IPR002470">
    <property type="entry name" value="Peptidase_S9A"/>
</dbReference>
<evidence type="ECO:0000259" key="8">
    <source>
        <dbReference type="Pfam" id="PF02897"/>
    </source>
</evidence>
<dbReference type="InterPro" id="IPR029058">
    <property type="entry name" value="AB_hydrolase_fold"/>
</dbReference>
<organism evidence="9 10">
    <name type="scientific">Carboxylicivirga sediminis</name>
    <dbReference type="NCBI Taxonomy" id="2006564"/>
    <lineage>
        <taxon>Bacteria</taxon>
        <taxon>Pseudomonadati</taxon>
        <taxon>Bacteroidota</taxon>
        <taxon>Bacteroidia</taxon>
        <taxon>Marinilabiliales</taxon>
        <taxon>Marinilabiliaceae</taxon>
        <taxon>Carboxylicivirga</taxon>
    </lineage>
</organism>
<dbReference type="InterPro" id="IPR023302">
    <property type="entry name" value="Pept_S9A_N"/>
</dbReference>
<reference evidence="9" key="2">
    <citation type="submission" date="2021-04" db="EMBL/GenBank/DDBJ databases">
        <authorList>
            <person name="Zhang T."/>
            <person name="Zhang Y."/>
            <person name="Lu D."/>
            <person name="Zuo D."/>
            <person name="Du Z."/>
        </authorList>
    </citation>
    <scope>NUCLEOTIDE SEQUENCE</scope>
    <source>
        <strain evidence="9">JR1</strain>
    </source>
</reference>
<evidence type="ECO:0000256" key="3">
    <source>
        <dbReference type="ARBA" id="ARBA00022801"/>
    </source>
</evidence>
<accession>A0A941IZ92</accession>
<dbReference type="PRINTS" id="PR00862">
    <property type="entry name" value="PROLIGOPTASE"/>
</dbReference>
<keyword evidence="4" id="KW-0720">Serine protease</keyword>
<dbReference type="EMBL" id="JAGTAR010000038">
    <property type="protein sequence ID" value="MBR8537705.1"/>
    <property type="molecule type" value="Genomic_DNA"/>
</dbReference>
<evidence type="ECO:0000256" key="4">
    <source>
        <dbReference type="ARBA" id="ARBA00022825"/>
    </source>
</evidence>
<dbReference type="InterPro" id="IPR051543">
    <property type="entry name" value="Serine_Peptidase_S9A"/>
</dbReference>
<dbReference type="Pfam" id="PF02897">
    <property type="entry name" value="Peptidase_S9_N"/>
    <property type="match status" value="1"/>
</dbReference>
<dbReference type="SUPFAM" id="SSF50993">
    <property type="entry name" value="Peptidase/esterase 'gauge' domain"/>
    <property type="match status" value="1"/>
</dbReference>
<dbReference type="Gene3D" id="3.40.50.1820">
    <property type="entry name" value="alpha/beta hydrolase"/>
    <property type="match status" value="1"/>
</dbReference>
<dbReference type="GO" id="GO:0004252">
    <property type="term" value="F:serine-type endopeptidase activity"/>
    <property type="evidence" value="ECO:0007669"/>
    <property type="project" value="InterPro"/>
</dbReference>
<dbReference type="PANTHER" id="PTHR11757">
    <property type="entry name" value="PROTEASE FAMILY S9A OLIGOPEPTIDASE"/>
    <property type="match status" value="1"/>
</dbReference>
<evidence type="ECO:0000256" key="1">
    <source>
        <dbReference type="ARBA" id="ARBA00005228"/>
    </source>
</evidence>
<comment type="function">
    <text evidence="5">Cleaves peptide bonds on the C-terminal side of prolyl residues within peptides that are up to approximately 30 amino acids long. Has an absolute requirement for an X-Pro bond in the trans configuration immediately preceding the Pro-Y scissible bond.</text>
</comment>
<comment type="caution">
    <text evidence="9">The sequence shown here is derived from an EMBL/GenBank/DDBJ whole genome shotgun (WGS) entry which is preliminary data.</text>
</comment>
<dbReference type="Proteomes" id="UP000679220">
    <property type="component" value="Unassembled WGS sequence"/>
</dbReference>
<comment type="similarity">
    <text evidence="1">Belongs to the peptidase S9A family.</text>
</comment>
<evidence type="ECO:0000313" key="10">
    <source>
        <dbReference type="Proteomes" id="UP000679220"/>
    </source>
</evidence>
<reference evidence="9" key="1">
    <citation type="journal article" date="2018" name="Int. J. Syst. Evol. Microbiol.">
        <title>Carboxylicivirga sediminis sp. nov., isolated from coastal sediment.</title>
        <authorList>
            <person name="Wang F.Q."/>
            <person name="Ren L.H."/>
            <person name="Zou R.J."/>
            <person name="Sun Y.Z."/>
            <person name="Liu X.J."/>
            <person name="Jiang F."/>
            <person name="Liu L.J."/>
        </authorList>
    </citation>
    <scope>NUCLEOTIDE SEQUENCE</scope>
    <source>
        <strain evidence="9">JR1</strain>
    </source>
</reference>
<dbReference type="SUPFAM" id="SSF53474">
    <property type="entry name" value="alpha/beta-Hydrolases"/>
    <property type="match status" value="1"/>
</dbReference>
<keyword evidence="3" id="KW-0378">Hydrolase</keyword>
<dbReference type="PANTHER" id="PTHR11757:SF19">
    <property type="entry name" value="PROLYL ENDOPEPTIDASE-LIKE"/>
    <property type="match status" value="1"/>
</dbReference>
<dbReference type="RefSeq" id="WP_212192729.1">
    <property type="nucleotide sequence ID" value="NZ_JAGTAR010000038.1"/>
</dbReference>
<protein>
    <recommendedName>
        <fullName evidence="6">Proline-specific endopeptidase</fullName>
    </recommendedName>
</protein>
<evidence type="ECO:0000313" key="9">
    <source>
        <dbReference type="EMBL" id="MBR8537705.1"/>
    </source>
</evidence>
<dbReference type="PROSITE" id="PS51257">
    <property type="entry name" value="PROKAR_LIPOPROTEIN"/>
    <property type="match status" value="1"/>
</dbReference>
<name>A0A941IZ92_9BACT</name>
<dbReference type="GO" id="GO:0006508">
    <property type="term" value="P:proteolysis"/>
    <property type="evidence" value="ECO:0007669"/>
    <property type="project" value="UniProtKB-KW"/>
</dbReference>
<dbReference type="AlphaFoldDB" id="A0A941IZ92"/>
<dbReference type="InterPro" id="IPR001375">
    <property type="entry name" value="Peptidase_S9_cat"/>
</dbReference>
<evidence type="ECO:0000256" key="6">
    <source>
        <dbReference type="ARBA" id="ARBA00081187"/>
    </source>
</evidence>
<evidence type="ECO:0000256" key="2">
    <source>
        <dbReference type="ARBA" id="ARBA00022670"/>
    </source>
</evidence>
<feature type="domain" description="Peptidase S9 prolyl oligopeptidase catalytic" evidence="7">
    <location>
        <begin position="503"/>
        <end position="713"/>
    </location>
</feature>
<dbReference type="Gene3D" id="2.130.10.120">
    <property type="entry name" value="Prolyl oligopeptidase, N-terminal domain"/>
    <property type="match status" value="1"/>
</dbReference>
<keyword evidence="10" id="KW-1185">Reference proteome</keyword>
<sequence>MNKLIYLVGIVLFVACNTQSKKTSLVPGDLPDAPIAAKKDSVLKMHGHSRVDPYFWMRLTDEQKNAESPDLQTQSVLDYLNAENAYTKAVMKNTEALQEKLFDEIVGRIKKDDESVPYYSNGYWYYSKFEDGKEYRIHCRKKGTMEAPEEVFFNENERAKGQAYYALGSLSVSQDNKLLAFAEDFVSRRIYTIRFKNLETGEILSDELSNAQAGGAWANDNQTYFYTTKNKVSLLSEKIWRHKLGNAVEQDVMVYHETDPSFYIGVGKTKSDKYIVIGESSTLVSDYHILDANTPEGEFKSFTPRTDNHEYSIEHFQDKWFILTNSEATNFRLMETSVDATEMSNWKELIPHREDVLLDGMEVFKEHLVVSERKDALTHLRIINQSTSEEHYIDFGEEVYVAYISTNPEFDTNLLRFGYSSMTTPVSTIDYNMDTKEKDVKKVQEVVGGHNPDEYVTERLWATARDGARVPMSVVYKKGVQKDGNAPLLLYAYGSYGATMDPWFSSTRLSLLDRGFIYVVAHIRGSQAMGRQWYDDGKMLNKINTFNDYIDCSKYLIEKKYSSPEHLYAMGGSAGGLLMGAVANMAPELYNGMIAAVPFVDVVSTMLDETIPLTTNEFDEWGNPKNKEYYDYMLSYSPYDNVEAKAYPNMLITTGLFDSQVQYWEPAKWCAKLRDKKTGDNILLMHTNMEAGHGGASGRFKRYRETALDYAFMMMLEGIDE</sequence>
<dbReference type="Pfam" id="PF00326">
    <property type="entry name" value="Peptidase_S9"/>
    <property type="match status" value="1"/>
</dbReference>
<keyword evidence="2" id="KW-0645">Protease</keyword>
<evidence type="ECO:0000256" key="5">
    <source>
        <dbReference type="ARBA" id="ARBA00060121"/>
    </source>
</evidence>
<feature type="domain" description="Peptidase S9A N-terminal" evidence="8">
    <location>
        <begin position="34"/>
        <end position="443"/>
    </location>
</feature>
<gene>
    <name evidence="9" type="ORF">KDU71_19195</name>
</gene>